<sequence length="539" mass="60925">MVIRLFVPPGEGQHKLVPKRPDSIGANATLQYSVVSSTALAAAYTSFASTYGQRVTPSLSISKPALFIRSSARLGLWASVAGAAVNWYYHTAFTSVVVSQKNPKVKRWKLYKWTKRYTVEDGCLAGAALGLAASIPMLFTRRPAIPRWTRCLGMANIGACAGVLGAHGYLQYTGERQKAYKRLDRRLKRRSLEFWTIYSDKQLMAQFNPIIQQYVRQNGIWYTQQLPDSVYEQADDHGSRTSKSKKNRSGAVAPADTKEHPEEPPYYTQPFDYADHLKKIDAEAVVTKVEELEAEVSMLLEEAWYLLYINAQKQHEYCHLNEMDDDERQRRQEEIHLVGIAYKRLRNAAHIIDVGLDKWRMSLHHKAVWEASASGDDQVADWLPRSETIDFYSHSPVISIHEMEMVQTQIAADVKMFEELVANHGHPKEKRDRWKKDLEDARVLLRAGDRIVFELERIRESVVGGATAALGVRNPTLKGKALVDANTVAIVDEEKAQVCVKELDLQAPDQKKHGKTKMNEEKAVKPSDGSLEPDKPDKP</sequence>
<protein>
    <submittedName>
        <fullName evidence="2">Uncharacterized protein</fullName>
    </submittedName>
</protein>
<evidence type="ECO:0000313" key="3">
    <source>
        <dbReference type="Proteomes" id="UP000800039"/>
    </source>
</evidence>
<proteinExistence type="predicted"/>
<dbReference type="OrthoDB" id="3776879at2759"/>
<evidence type="ECO:0000313" key="2">
    <source>
        <dbReference type="EMBL" id="KAF1842119.1"/>
    </source>
</evidence>
<name>A0A9P4L5A1_9PLEO</name>
<feature type="region of interest" description="Disordered" evidence="1">
    <location>
        <begin position="232"/>
        <end position="264"/>
    </location>
</feature>
<dbReference type="GeneID" id="63855307"/>
<dbReference type="EMBL" id="ML976618">
    <property type="protein sequence ID" value="KAF1842119.1"/>
    <property type="molecule type" value="Genomic_DNA"/>
</dbReference>
<dbReference type="RefSeq" id="XP_040784682.1">
    <property type="nucleotide sequence ID" value="XM_040938057.1"/>
</dbReference>
<reference evidence="2" key="1">
    <citation type="submission" date="2020-01" db="EMBL/GenBank/DDBJ databases">
        <authorList>
            <consortium name="DOE Joint Genome Institute"/>
            <person name="Haridas S."/>
            <person name="Albert R."/>
            <person name="Binder M."/>
            <person name="Bloem J."/>
            <person name="Labutti K."/>
            <person name="Salamov A."/>
            <person name="Andreopoulos B."/>
            <person name="Baker S.E."/>
            <person name="Barry K."/>
            <person name="Bills G."/>
            <person name="Bluhm B.H."/>
            <person name="Cannon C."/>
            <person name="Castanera R."/>
            <person name="Culley D.E."/>
            <person name="Daum C."/>
            <person name="Ezra D."/>
            <person name="Gonzalez J.B."/>
            <person name="Henrissat B."/>
            <person name="Kuo A."/>
            <person name="Liang C."/>
            <person name="Lipzen A."/>
            <person name="Lutzoni F."/>
            <person name="Magnuson J."/>
            <person name="Mondo S."/>
            <person name="Nolan M."/>
            <person name="Ohm R."/>
            <person name="Pangilinan J."/>
            <person name="Park H.-J."/>
            <person name="Ramirez L."/>
            <person name="Alfaro M."/>
            <person name="Sun H."/>
            <person name="Tritt A."/>
            <person name="Yoshinaga Y."/>
            <person name="Zwiers L.-H."/>
            <person name="Turgeon B.G."/>
            <person name="Goodwin S.B."/>
            <person name="Spatafora J.W."/>
            <person name="Crous P.W."/>
            <person name="Grigoriev I.V."/>
        </authorList>
    </citation>
    <scope>NUCLEOTIDE SEQUENCE</scope>
    <source>
        <strain evidence="2">CBS 394.84</strain>
    </source>
</reference>
<gene>
    <name evidence="2" type="ORF">K460DRAFT_420069</name>
</gene>
<evidence type="ECO:0000256" key="1">
    <source>
        <dbReference type="SAM" id="MobiDB-lite"/>
    </source>
</evidence>
<comment type="caution">
    <text evidence="2">The sequence shown here is derived from an EMBL/GenBank/DDBJ whole genome shotgun (WGS) entry which is preliminary data.</text>
</comment>
<accession>A0A9P4L5A1</accession>
<dbReference type="Proteomes" id="UP000800039">
    <property type="component" value="Unassembled WGS sequence"/>
</dbReference>
<keyword evidence="3" id="KW-1185">Reference proteome</keyword>
<organism evidence="2 3">
    <name type="scientific">Cucurbitaria berberidis CBS 394.84</name>
    <dbReference type="NCBI Taxonomy" id="1168544"/>
    <lineage>
        <taxon>Eukaryota</taxon>
        <taxon>Fungi</taxon>
        <taxon>Dikarya</taxon>
        <taxon>Ascomycota</taxon>
        <taxon>Pezizomycotina</taxon>
        <taxon>Dothideomycetes</taxon>
        <taxon>Pleosporomycetidae</taxon>
        <taxon>Pleosporales</taxon>
        <taxon>Pleosporineae</taxon>
        <taxon>Cucurbitariaceae</taxon>
        <taxon>Cucurbitaria</taxon>
    </lineage>
</organism>
<dbReference type="AlphaFoldDB" id="A0A9P4L5A1"/>
<feature type="region of interest" description="Disordered" evidence="1">
    <location>
        <begin position="504"/>
        <end position="539"/>
    </location>
</feature>